<keyword evidence="10" id="KW-0547">Nucleotide-binding</keyword>
<comment type="catalytic activity">
    <reaction evidence="1">
        <text>ATP + protein L-histidine = ADP + protein N-phospho-L-histidine.</text>
        <dbReference type="EC" id="2.7.13.3"/>
    </reaction>
</comment>
<keyword evidence="3" id="KW-0808">Transferase</keyword>
<dbReference type="CDD" id="cd16922">
    <property type="entry name" value="HATPase_EvgS-ArcB-TorS-like"/>
    <property type="match status" value="1"/>
</dbReference>
<dbReference type="SMART" id="SM00387">
    <property type="entry name" value="HATPase_c"/>
    <property type="match status" value="1"/>
</dbReference>
<dbReference type="AlphaFoldDB" id="A0AAU2JLT0"/>
<dbReference type="GO" id="GO:0005524">
    <property type="term" value="F:ATP binding"/>
    <property type="evidence" value="ECO:0007669"/>
    <property type="project" value="UniProtKB-KW"/>
</dbReference>
<dbReference type="SUPFAM" id="SSF55874">
    <property type="entry name" value="ATPase domain of HSP90 chaperone/DNA topoisomerase II/histidine kinase"/>
    <property type="match status" value="1"/>
</dbReference>
<evidence type="ECO:0000256" key="4">
    <source>
        <dbReference type="ARBA" id="ARBA00022777"/>
    </source>
</evidence>
<dbReference type="PROSITE" id="PS50109">
    <property type="entry name" value="HIS_KIN"/>
    <property type="match status" value="1"/>
</dbReference>
<proteinExistence type="predicted"/>
<dbReference type="InterPro" id="IPR001789">
    <property type="entry name" value="Sig_transdc_resp-reg_receiver"/>
</dbReference>
<dbReference type="Gene3D" id="3.40.50.2300">
    <property type="match status" value="1"/>
</dbReference>
<dbReference type="Pfam" id="PF00072">
    <property type="entry name" value="Response_reg"/>
    <property type="match status" value="1"/>
</dbReference>
<evidence type="ECO:0000256" key="2">
    <source>
        <dbReference type="ARBA" id="ARBA00012438"/>
    </source>
</evidence>
<dbReference type="InterPro" id="IPR036890">
    <property type="entry name" value="HATPase_C_sf"/>
</dbReference>
<comment type="caution">
    <text evidence="6">Lacks conserved residue(s) required for the propagation of feature annotation.</text>
</comment>
<dbReference type="PRINTS" id="PR00344">
    <property type="entry name" value="BCTRLSENSOR"/>
</dbReference>
<dbReference type="GO" id="GO:0004673">
    <property type="term" value="F:protein histidine kinase activity"/>
    <property type="evidence" value="ECO:0007669"/>
    <property type="project" value="UniProtKB-EC"/>
</dbReference>
<evidence type="ECO:0000256" key="3">
    <source>
        <dbReference type="ARBA" id="ARBA00022679"/>
    </source>
</evidence>
<dbReference type="InterPro" id="IPR011006">
    <property type="entry name" value="CheY-like_superfamily"/>
</dbReference>
<reference evidence="10" key="1">
    <citation type="submission" date="2022-10" db="EMBL/GenBank/DDBJ databases">
        <title>The complete genomes of actinobacterial strains from the NBC collection.</title>
        <authorList>
            <person name="Joergensen T.S."/>
            <person name="Alvarez Arevalo M."/>
            <person name="Sterndorff E.B."/>
            <person name="Faurdal D."/>
            <person name="Vuksanovic O."/>
            <person name="Mourched A.-S."/>
            <person name="Charusanti P."/>
            <person name="Shaw S."/>
            <person name="Blin K."/>
            <person name="Weber T."/>
        </authorList>
    </citation>
    <scope>NUCLEOTIDE SEQUENCE</scope>
    <source>
        <strain evidence="10">NBC_00049</strain>
    </source>
</reference>
<dbReference type="Gene3D" id="3.30.565.10">
    <property type="entry name" value="Histidine kinase-like ATPase, C-terminal domain"/>
    <property type="match status" value="1"/>
</dbReference>
<name>A0AAU2JLT0_9ACTN</name>
<gene>
    <name evidence="10" type="ORF">OG327_08435</name>
</gene>
<keyword evidence="10" id="KW-0067">ATP-binding</keyword>
<feature type="region of interest" description="Disordered" evidence="7">
    <location>
        <begin position="147"/>
        <end position="166"/>
    </location>
</feature>
<sequence>MSVKVAPELPATLHADEQRLLQILRSLLANAVKFTDHGEVRLDIRPAGRDVPPVHGRLADVKAAELIAFTVRDTGVGIPDGRLKVIFEAFEHAGDLTGKRYVGAGLGLSISREIARLMEGEIHVASERGFGSVFTLYLPLVPGGPVPQPGPWEPAEPRDPADGAASSTAYGFSGQKVLIVDDDVRVAFGLTTDFERHGLEVLWAEGVPQAIAAITADPDVALVLLRLPGQGVSGGSAAASVTARLAGPSRRPVITLARKATAPGREKALAAGACDYAAQSLDGGHLLPLVHHWLRPDRTERTDRDGP</sequence>
<dbReference type="PROSITE" id="PS50110">
    <property type="entry name" value="RESPONSE_REGULATORY"/>
    <property type="match status" value="1"/>
</dbReference>
<evidence type="ECO:0000256" key="1">
    <source>
        <dbReference type="ARBA" id="ARBA00000085"/>
    </source>
</evidence>
<protein>
    <recommendedName>
        <fullName evidence="2">histidine kinase</fullName>
        <ecNumber evidence="2">2.7.13.3</ecNumber>
    </recommendedName>
</protein>
<dbReference type="PANTHER" id="PTHR43711">
    <property type="entry name" value="TWO-COMPONENT HISTIDINE KINASE"/>
    <property type="match status" value="1"/>
</dbReference>
<keyword evidence="5" id="KW-0902">Two-component regulatory system</keyword>
<feature type="domain" description="Histidine kinase" evidence="8">
    <location>
        <begin position="1"/>
        <end position="142"/>
    </location>
</feature>
<dbReference type="InterPro" id="IPR005467">
    <property type="entry name" value="His_kinase_dom"/>
</dbReference>
<evidence type="ECO:0000259" key="8">
    <source>
        <dbReference type="PROSITE" id="PS50109"/>
    </source>
</evidence>
<organism evidence="10">
    <name type="scientific">Streptomyces sp. NBC_00049</name>
    <dbReference type="NCBI Taxonomy" id="2903617"/>
    <lineage>
        <taxon>Bacteria</taxon>
        <taxon>Bacillati</taxon>
        <taxon>Actinomycetota</taxon>
        <taxon>Actinomycetes</taxon>
        <taxon>Kitasatosporales</taxon>
        <taxon>Streptomycetaceae</taxon>
        <taxon>Streptomyces</taxon>
    </lineage>
</organism>
<dbReference type="SMART" id="SM00448">
    <property type="entry name" value="REC"/>
    <property type="match status" value="1"/>
</dbReference>
<dbReference type="Pfam" id="PF02518">
    <property type="entry name" value="HATPase_c"/>
    <property type="match status" value="1"/>
</dbReference>
<keyword evidence="4" id="KW-0418">Kinase</keyword>
<evidence type="ECO:0000256" key="6">
    <source>
        <dbReference type="PROSITE-ProRule" id="PRU00169"/>
    </source>
</evidence>
<evidence type="ECO:0000259" key="9">
    <source>
        <dbReference type="PROSITE" id="PS50110"/>
    </source>
</evidence>
<dbReference type="InterPro" id="IPR003594">
    <property type="entry name" value="HATPase_dom"/>
</dbReference>
<dbReference type="PANTHER" id="PTHR43711:SF26">
    <property type="entry name" value="SENSOR HISTIDINE KINASE RCSC"/>
    <property type="match status" value="1"/>
</dbReference>
<dbReference type="GO" id="GO:0000160">
    <property type="term" value="P:phosphorelay signal transduction system"/>
    <property type="evidence" value="ECO:0007669"/>
    <property type="project" value="UniProtKB-KW"/>
</dbReference>
<accession>A0AAU2JLT0</accession>
<feature type="domain" description="Response regulatory" evidence="9">
    <location>
        <begin position="176"/>
        <end position="294"/>
    </location>
</feature>
<dbReference type="EC" id="2.7.13.3" evidence="2"/>
<evidence type="ECO:0000256" key="5">
    <source>
        <dbReference type="ARBA" id="ARBA00023012"/>
    </source>
</evidence>
<dbReference type="EMBL" id="CP108264">
    <property type="protein sequence ID" value="WTU73363.1"/>
    <property type="molecule type" value="Genomic_DNA"/>
</dbReference>
<dbReference type="SUPFAM" id="SSF52172">
    <property type="entry name" value="CheY-like"/>
    <property type="match status" value="1"/>
</dbReference>
<evidence type="ECO:0000313" key="10">
    <source>
        <dbReference type="EMBL" id="WTU73363.1"/>
    </source>
</evidence>
<dbReference type="InterPro" id="IPR004358">
    <property type="entry name" value="Sig_transdc_His_kin-like_C"/>
</dbReference>
<evidence type="ECO:0000256" key="7">
    <source>
        <dbReference type="SAM" id="MobiDB-lite"/>
    </source>
</evidence>
<dbReference type="InterPro" id="IPR050736">
    <property type="entry name" value="Sensor_HK_Regulatory"/>
</dbReference>